<evidence type="ECO:0000313" key="4">
    <source>
        <dbReference type="Proteomes" id="UP000256964"/>
    </source>
</evidence>
<dbReference type="AlphaFoldDB" id="A0A371CJ74"/>
<evidence type="ECO:0000313" key="3">
    <source>
        <dbReference type="EMBL" id="RDX40318.1"/>
    </source>
</evidence>
<accession>A0A371CJ74</accession>
<gene>
    <name evidence="3" type="ORF">OH76DRAFT_1459535</name>
</gene>
<reference evidence="3 4" key="1">
    <citation type="journal article" date="2018" name="Biotechnol. Biofuels">
        <title>Integrative visual omics of the white-rot fungus Polyporus brumalis exposes the biotechnological potential of its oxidative enzymes for delignifying raw plant biomass.</title>
        <authorList>
            <person name="Miyauchi S."/>
            <person name="Rancon A."/>
            <person name="Drula E."/>
            <person name="Hage H."/>
            <person name="Chaduli D."/>
            <person name="Favel A."/>
            <person name="Grisel S."/>
            <person name="Henrissat B."/>
            <person name="Herpoel-Gimbert I."/>
            <person name="Ruiz-Duenas F.J."/>
            <person name="Chevret D."/>
            <person name="Hainaut M."/>
            <person name="Lin J."/>
            <person name="Wang M."/>
            <person name="Pangilinan J."/>
            <person name="Lipzen A."/>
            <person name="Lesage-Meessen L."/>
            <person name="Navarro D."/>
            <person name="Riley R."/>
            <person name="Grigoriev I.V."/>
            <person name="Zhou S."/>
            <person name="Raouche S."/>
            <person name="Rosso M.N."/>
        </authorList>
    </citation>
    <scope>NUCLEOTIDE SEQUENCE [LARGE SCALE GENOMIC DNA]</scope>
    <source>
        <strain evidence="3 4">BRFM 1820</strain>
    </source>
</reference>
<dbReference type="Pfam" id="PF18758">
    <property type="entry name" value="KDZ"/>
    <property type="match status" value="1"/>
</dbReference>
<feature type="domain" description="CxC2-like cysteine cluster KDZ transposase-associated" evidence="2">
    <location>
        <begin position="190"/>
        <end position="298"/>
    </location>
</feature>
<dbReference type="CDD" id="cd19757">
    <property type="entry name" value="Bbox1"/>
    <property type="match status" value="1"/>
</dbReference>
<dbReference type="PANTHER" id="PTHR33104:SF2">
    <property type="entry name" value="CXC3 LIKE CYSTEINE CLUSTER DOMAIN-CONTAINING PROTEIN"/>
    <property type="match status" value="1"/>
</dbReference>
<feature type="compositionally biased region" description="Acidic residues" evidence="1">
    <location>
        <begin position="952"/>
        <end position="963"/>
    </location>
</feature>
<proteinExistence type="predicted"/>
<feature type="compositionally biased region" description="Acidic residues" evidence="1">
    <location>
        <begin position="971"/>
        <end position="1037"/>
    </location>
</feature>
<keyword evidence="4" id="KW-1185">Reference proteome</keyword>
<dbReference type="InterPro" id="IPR040521">
    <property type="entry name" value="KDZ"/>
</dbReference>
<feature type="region of interest" description="Disordered" evidence="1">
    <location>
        <begin position="1"/>
        <end position="34"/>
    </location>
</feature>
<dbReference type="STRING" id="139420.A0A371CJ74"/>
<evidence type="ECO:0000259" key="2">
    <source>
        <dbReference type="Pfam" id="PF18803"/>
    </source>
</evidence>
<protein>
    <recommendedName>
        <fullName evidence="2">CxC2-like cysteine cluster KDZ transposase-associated domain-containing protein</fullName>
    </recommendedName>
</protein>
<dbReference type="PANTHER" id="PTHR33104">
    <property type="entry name" value="SI:DKEY-29D5.2"/>
    <property type="match status" value="1"/>
</dbReference>
<feature type="region of interest" description="Disordered" evidence="1">
    <location>
        <begin position="943"/>
        <end position="1038"/>
    </location>
</feature>
<dbReference type="InterPro" id="IPR041457">
    <property type="entry name" value="CxC2_KDZ-assoc"/>
</dbReference>
<organism evidence="3 4">
    <name type="scientific">Lentinus brumalis</name>
    <dbReference type="NCBI Taxonomy" id="2498619"/>
    <lineage>
        <taxon>Eukaryota</taxon>
        <taxon>Fungi</taxon>
        <taxon>Dikarya</taxon>
        <taxon>Basidiomycota</taxon>
        <taxon>Agaricomycotina</taxon>
        <taxon>Agaricomycetes</taxon>
        <taxon>Polyporales</taxon>
        <taxon>Polyporaceae</taxon>
        <taxon>Lentinus</taxon>
    </lineage>
</organism>
<dbReference type="Pfam" id="PF18803">
    <property type="entry name" value="CxC2"/>
    <property type="match status" value="1"/>
</dbReference>
<dbReference type="Proteomes" id="UP000256964">
    <property type="component" value="Unassembled WGS sequence"/>
</dbReference>
<dbReference type="OrthoDB" id="3257768at2759"/>
<feature type="compositionally biased region" description="Polar residues" evidence="1">
    <location>
        <begin position="23"/>
        <end position="33"/>
    </location>
</feature>
<name>A0A371CJ74_9APHY</name>
<dbReference type="EMBL" id="KZ857565">
    <property type="protein sequence ID" value="RDX40318.1"/>
    <property type="molecule type" value="Genomic_DNA"/>
</dbReference>
<evidence type="ECO:0000256" key="1">
    <source>
        <dbReference type="SAM" id="MobiDB-lite"/>
    </source>
</evidence>
<sequence length="1070" mass="119829">MSSRSNKKTKKSRQEGGFYEPPTASSQILSMSSDGRRLRVQSEVIRERVALADRTAQMEADLGASDGGSPFVQDPQPLLVAGAETVQGVQGMAVMAKTRAKRYPASDEPLRTWIPYRDQYLDEVLRLEGRAWARTTAQCPRCTGAVPTFRCTDCTGGDLLCQGCLVEIHAHLPLHRVQRWEGTFFRNVTLRDLGLFVRPAHLDGSSCLTFRPGAEGITAITVLHVNGLHLVSVQFCSCSEEERRILFLRLAWWPATATDPRTCATFVVLKQFHLLNLQGKLTIYDFYKSLELATDNTGLQKIPVSISRCGAHGPCSGHDTHGQDEDMIGGIEATAQAGLALKCRACPQPGVNLPLDWENARPEDAWLYQLMISQDANFRLKNRLRTGSHEDPWLGPGLAYCVDDVPYGDYVMSFASQEDIRTCSGFAALLNALTRSAKGLRSTGLIAVSCRHELFLGKGMGDLQKGERWANIDYLVASAVKGAGVRRIMDSYDVGCEHEKGFSVRAVDFPNHIQLDLPADGWAFVVPKFHVSAHKPECQGAFSPNYVPFTARFDGEHVERLWSMLNPAAASTKEMGPGARKETLDDLCSFNNWRKTVKLTDQLLKQLVEAIPEAANHRQEFNAFDAKLRRERPEDVKSWMEMVHVWEQDRRNSPSPFTIPQKTVTRAEVRLRLLAEENHESAASRASDLEAGPSSFIVLGLEILAAHSLQEKPWKRLATLLGKVRKFRQLQAAYMPAVLPSATTPPKALTALDVETFAVILPSDLPSEQREKACGQKLPRMEDELQYADACDALEDLRHSLRMRTCYNQDKIANVTGQVPNTKARSLQSSVDQSVKNAADRYRRARQAVERLRGPGAWQEVLHPLLDTDLVGLNELSDELAEGLTAYADEHADMETSIADMFEAKWAVVRDKAYAYLNNEGGGSSSQPQPQQVEVVQVEIEVASEGRHNEHDELEDRDDELEDRDSQHADDELEDRDDQLEDRDDQLEDRDDQLEDRDDQLEDRDDQLEDRDDQLEDRDDQLEDRDDQLEDRDDQLEDRDTAPVVVLIHYDYIDTLGCIAIGVGTSPDTL</sequence>
<feature type="compositionally biased region" description="Basic residues" evidence="1">
    <location>
        <begin position="1"/>
        <end position="11"/>
    </location>
</feature>